<dbReference type="KEGG" id="lgi:LOTGIDRAFT_173037"/>
<dbReference type="PANTHER" id="PTHR10559:SF18">
    <property type="entry name" value="TRANSCOBALAMIN II"/>
    <property type="match status" value="1"/>
</dbReference>
<sequence length="104" mass="12039">MFVQNYIKVPKFSSFAEFFQADSTFTIERHLEEAADLNPKFMFSATYNPGKGFIIKSINRQLATYELDKTYWDLQVNNKSISMGISKYVPKDGDNILFNFTRAS</sequence>
<reference evidence="2 3" key="1">
    <citation type="journal article" date="2013" name="Nature">
        <title>Insights into bilaterian evolution from three spiralian genomes.</title>
        <authorList>
            <person name="Simakov O."/>
            <person name="Marletaz F."/>
            <person name="Cho S.J."/>
            <person name="Edsinger-Gonzales E."/>
            <person name="Havlak P."/>
            <person name="Hellsten U."/>
            <person name="Kuo D.H."/>
            <person name="Larsson T."/>
            <person name="Lv J."/>
            <person name="Arendt D."/>
            <person name="Savage R."/>
            <person name="Osoegawa K."/>
            <person name="de Jong P."/>
            <person name="Grimwood J."/>
            <person name="Chapman J.A."/>
            <person name="Shapiro H."/>
            <person name="Aerts A."/>
            <person name="Otillar R.P."/>
            <person name="Terry A.Y."/>
            <person name="Boore J.L."/>
            <person name="Grigoriev I.V."/>
            <person name="Lindberg D.R."/>
            <person name="Seaver E.C."/>
            <person name="Weisblat D.A."/>
            <person name="Putnam N.H."/>
            <person name="Rokhsar D.S."/>
        </authorList>
    </citation>
    <scope>NUCLEOTIDE SEQUENCE [LARGE SCALE GENOMIC DNA]</scope>
</reference>
<dbReference type="CTD" id="20242267"/>
<dbReference type="PANTHER" id="PTHR10559">
    <property type="entry name" value="TRANSCOBALAMIN-1/GASTRIC INTRINSIC FACTOR"/>
    <property type="match status" value="1"/>
</dbReference>
<dbReference type="InterPro" id="IPR051588">
    <property type="entry name" value="Cobalamin_Transport"/>
</dbReference>
<evidence type="ECO:0000313" key="3">
    <source>
        <dbReference type="Proteomes" id="UP000030746"/>
    </source>
</evidence>
<dbReference type="Proteomes" id="UP000030746">
    <property type="component" value="Unassembled WGS sequence"/>
</dbReference>
<dbReference type="GeneID" id="20242267"/>
<dbReference type="InterPro" id="IPR027954">
    <property type="entry name" value="Transcobalamin-like_C"/>
</dbReference>
<dbReference type="HOGENOM" id="CLU_2253062_0_0_1"/>
<dbReference type="EMBL" id="KB200650">
    <property type="protein sequence ID" value="ESP00846.1"/>
    <property type="molecule type" value="Genomic_DNA"/>
</dbReference>
<dbReference type="RefSeq" id="XP_009048474.1">
    <property type="nucleotide sequence ID" value="XM_009050226.1"/>
</dbReference>
<evidence type="ECO:0000259" key="1">
    <source>
        <dbReference type="Pfam" id="PF14478"/>
    </source>
</evidence>
<protein>
    <recommendedName>
        <fullName evidence="1">Transcobalamin-like C-terminal domain-containing protein</fullName>
    </recommendedName>
</protein>
<name>V4B0T5_LOTGI</name>
<dbReference type="OrthoDB" id="6084164at2759"/>
<proteinExistence type="predicted"/>
<organism evidence="2 3">
    <name type="scientific">Lottia gigantea</name>
    <name type="common">Giant owl limpet</name>
    <dbReference type="NCBI Taxonomy" id="225164"/>
    <lineage>
        <taxon>Eukaryota</taxon>
        <taxon>Metazoa</taxon>
        <taxon>Spiralia</taxon>
        <taxon>Lophotrochozoa</taxon>
        <taxon>Mollusca</taxon>
        <taxon>Gastropoda</taxon>
        <taxon>Patellogastropoda</taxon>
        <taxon>Lottioidea</taxon>
        <taxon>Lottiidae</taxon>
        <taxon>Lottia</taxon>
    </lineage>
</organism>
<gene>
    <name evidence="2" type="ORF">LOTGIDRAFT_173037</name>
</gene>
<evidence type="ECO:0000313" key="2">
    <source>
        <dbReference type="EMBL" id="ESP00846.1"/>
    </source>
</evidence>
<dbReference type="Gene3D" id="2.170.130.30">
    <property type="match status" value="1"/>
</dbReference>
<accession>V4B0T5</accession>
<feature type="domain" description="Transcobalamin-like C-terminal" evidence="1">
    <location>
        <begin position="49"/>
        <end position="101"/>
    </location>
</feature>
<dbReference type="OMA" id="PLICYME"/>
<dbReference type="Pfam" id="PF14478">
    <property type="entry name" value="DUF4430"/>
    <property type="match status" value="1"/>
</dbReference>
<dbReference type="AlphaFoldDB" id="V4B0T5"/>
<keyword evidence="3" id="KW-1185">Reference proteome</keyword>